<dbReference type="GO" id="GO:0008757">
    <property type="term" value="F:S-adenosylmethionine-dependent methyltransferase activity"/>
    <property type="evidence" value="ECO:0007669"/>
    <property type="project" value="InterPro"/>
</dbReference>
<dbReference type="PANTHER" id="PTHR43861:SF1">
    <property type="entry name" value="TRANS-ACONITATE 2-METHYLTRANSFERASE"/>
    <property type="match status" value="1"/>
</dbReference>
<gene>
    <name evidence="1" type="ORF">ANME2D_00120</name>
</gene>
<organism evidence="1 2">
    <name type="scientific">Candidatus Methanoperedens nitratireducens</name>
    <dbReference type="NCBI Taxonomy" id="1392998"/>
    <lineage>
        <taxon>Archaea</taxon>
        <taxon>Methanobacteriati</taxon>
        <taxon>Methanobacteriota</taxon>
        <taxon>Stenosarchaea group</taxon>
        <taxon>Methanomicrobia</taxon>
        <taxon>Methanosarcinales</taxon>
        <taxon>ANME-2 cluster</taxon>
        <taxon>Candidatus Methanoperedentaceae</taxon>
        <taxon>Candidatus Methanoperedens</taxon>
    </lineage>
</organism>
<dbReference type="Gene3D" id="3.40.50.150">
    <property type="entry name" value="Vaccinia Virus protein VP39"/>
    <property type="match status" value="1"/>
</dbReference>
<dbReference type="EMBL" id="JMIY01000001">
    <property type="protein sequence ID" value="KCZ73061.1"/>
    <property type="molecule type" value="Genomic_DNA"/>
</dbReference>
<dbReference type="InterPro" id="IPR029063">
    <property type="entry name" value="SAM-dependent_MTases_sf"/>
</dbReference>
<accession>A0A062V1U3</accession>
<dbReference type="PANTHER" id="PTHR43861">
    <property type="entry name" value="TRANS-ACONITATE 2-METHYLTRANSFERASE-RELATED"/>
    <property type="match status" value="1"/>
</dbReference>
<proteinExistence type="predicted"/>
<dbReference type="AlphaFoldDB" id="A0A062V1U3"/>
<reference evidence="1 2" key="1">
    <citation type="journal article" date="2013" name="Nature">
        <title>Anaerobic oxidation of methane coupled to nitrate reduction in a novel archaeal lineage.</title>
        <authorList>
            <person name="Haroon M.F."/>
            <person name="Hu S."/>
            <person name="Shi Y."/>
            <person name="Imelfort M."/>
            <person name="Keller J."/>
            <person name="Hugenholtz P."/>
            <person name="Yuan Z."/>
            <person name="Tyson G.W."/>
        </authorList>
    </citation>
    <scope>NUCLEOTIDE SEQUENCE [LARGE SCALE GENOMIC DNA]</scope>
    <source>
        <strain evidence="1 2">ANME-2d</strain>
    </source>
</reference>
<dbReference type="GO" id="GO:0009312">
    <property type="term" value="P:oligosaccharide biosynthetic process"/>
    <property type="evidence" value="ECO:0007669"/>
    <property type="project" value="InterPro"/>
</dbReference>
<name>A0A062V1U3_9EURY</name>
<dbReference type="InterPro" id="IPR008715">
    <property type="entry name" value="SAM-MeTfrase_NodS-like"/>
</dbReference>
<dbReference type="SUPFAM" id="SSF53335">
    <property type="entry name" value="S-adenosyl-L-methionine-dependent methyltransferases"/>
    <property type="match status" value="1"/>
</dbReference>
<sequence>MITHCRWLFKTYFNFKYRMKPDPYQINTSRYEQTKIAKSIEKIRGQKFQNVLEIGCGAGYHTEFLLPFSDRMLCIDNSGEALKRAREKISDERVTFKQLDLVTDNLDEKFDLIFCSEVLYYLDLEQLHAASARIIDWLNTGGTLILVHALIEGKYIERSILKRPGARTIHGLFMESDQLCTIYDTIEKFYRITVLKRR</sequence>
<evidence type="ECO:0000313" key="2">
    <source>
        <dbReference type="Proteomes" id="UP000027153"/>
    </source>
</evidence>
<dbReference type="CDD" id="cd02440">
    <property type="entry name" value="AdoMet_MTases"/>
    <property type="match status" value="1"/>
</dbReference>
<comment type="caution">
    <text evidence="1">The sequence shown here is derived from an EMBL/GenBank/DDBJ whole genome shotgun (WGS) entry which is preliminary data.</text>
</comment>
<dbReference type="Pfam" id="PF05401">
    <property type="entry name" value="NodS"/>
    <property type="match status" value="1"/>
</dbReference>
<protein>
    <submittedName>
        <fullName evidence="1">Nodulation protein S (NodS)</fullName>
    </submittedName>
</protein>
<evidence type="ECO:0000313" key="1">
    <source>
        <dbReference type="EMBL" id="KCZ73061.1"/>
    </source>
</evidence>
<dbReference type="Proteomes" id="UP000027153">
    <property type="component" value="Unassembled WGS sequence"/>
</dbReference>
<keyword evidence="2" id="KW-1185">Reference proteome</keyword>